<keyword evidence="9" id="KW-1185">Reference proteome</keyword>
<feature type="domain" description="Large ribosomal subunit protein uL6 alpha-beta" evidence="7">
    <location>
        <begin position="91"/>
        <end position="164"/>
    </location>
</feature>
<protein>
    <recommendedName>
        <fullName evidence="4">Large ribosomal subunit protein uL6</fullName>
    </recommendedName>
</protein>
<dbReference type="GO" id="GO:0019843">
    <property type="term" value="F:rRNA binding"/>
    <property type="evidence" value="ECO:0007669"/>
    <property type="project" value="UniProtKB-UniRule"/>
</dbReference>
<comment type="similarity">
    <text evidence="1 4 5">Belongs to the universal ribosomal protein uL6 family.</text>
</comment>
<evidence type="ECO:0000256" key="2">
    <source>
        <dbReference type="ARBA" id="ARBA00022980"/>
    </source>
</evidence>
<evidence type="ECO:0000259" key="7">
    <source>
        <dbReference type="Pfam" id="PF00347"/>
    </source>
</evidence>
<dbReference type="GO" id="GO:0002181">
    <property type="term" value="P:cytoplasmic translation"/>
    <property type="evidence" value="ECO:0007669"/>
    <property type="project" value="TreeGrafter"/>
</dbReference>
<reference evidence="9" key="1">
    <citation type="submission" date="2014-02" db="EMBL/GenBank/DDBJ databases">
        <title>Complete genome sequence and comparative genomic analysis of the nitrogen-fixing bacterium Leptospirillum ferriphilum YSK.</title>
        <authorList>
            <person name="Guo X."/>
            <person name="Yin H."/>
            <person name="Liang Y."/>
            <person name="Hu Q."/>
            <person name="Ma L."/>
            <person name="Xiao Y."/>
            <person name="Zhang X."/>
            <person name="Qiu G."/>
            <person name="Liu X."/>
        </authorList>
    </citation>
    <scope>NUCLEOTIDE SEQUENCE [LARGE SCALE GENOMIC DNA]</scope>
    <source>
        <strain evidence="9">YSK</strain>
    </source>
</reference>
<dbReference type="PROSITE" id="PS00525">
    <property type="entry name" value="RIBOSOMAL_L6_1"/>
    <property type="match status" value="1"/>
</dbReference>
<dbReference type="PRINTS" id="PR00059">
    <property type="entry name" value="RIBOSOMALL6"/>
</dbReference>
<dbReference type="PIRSF" id="PIRSF002162">
    <property type="entry name" value="Ribosomal_L6"/>
    <property type="match status" value="1"/>
</dbReference>
<dbReference type="Pfam" id="PF00347">
    <property type="entry name" value="Ribosomal_L6"/>
    <property type="match status" value="2"/>
</dbReference>
<dbReference type="HAMAP" id="MF_01365_B">
    <property type="entry name" value="Ribosomal_uL6_B"/>
    <property type="match status" value="1"/>
</dbReference>
<dbReference type="InterPro" id="IPR020040">
    <property type="entry name" value="Ribosomal_uL6_a/b-dom"/>
</dbReference>
<reference evidence="8 9" key="2">
    <citation type="journal article" date="2015" name="Biomed. Res. Int.">
        <title>Effects of Arsenite Resistance on the Growth and Functional Gene Expression of Leptospirillum ferriphilum and Acidithiobacillus thiooxidans in Pure Culture and Coculture.</title>
        <authorList>
            <person name="Jiang H."/>
            <person name="Liang Y."/>
            <person name="Yin H."/>
            <person name="Xiao Y."/>
            <person name="Guo X."/>
            <person name="Xu Y."/>
            <person name="Hu Q."/>
            <person name="Liu H."/>
            <person name="Liu X."/>
        </authorList>
    </citation>
    <scope>NUCLEOTIDE SEQUENCE [LARGE SCALE GENOMIC DNA]</scope>
    <source>
        <strain evidence="8 9">YSK</strain>
    </source>
</reference>
<dbReference type="OrthoDB" id="9805007at2"/>
<dbReference type="InterPro" id="IPR000702">
    <property type="entry name" value="Ribosomal_uL6-like"/>
</dbReference>
<organism evidence="8 9">
    <name type="scientific">Leptospirillum ferriphilum YSK</name>
    <dbReference type="NCBI Taxonomy" id="1441628"/>
    <lineage>
        <taxon>Bacteria</taxon>
        <taxon>Pseudomonadati</taxon>
        <taxon>Nitrospirota</taxon>
        <taxon>Nitrospiria</taxon>
        <taxon>Nitrospirales</taxon>
        <taxon>Nitrospiraceae</taxon>
        <taxon>Leptospirillum</taxon>
    </lineage>
</organism>
<dbReference type="PANTHER" id="PTHR11655">
    <property type="entry name" value="60S/50S RIBOSOMAL PROTEIN L6/L9"/>
    <property type="match status" value="1"/>
</dbReference>
<evidence type="ECO:0000256" key="5">
    <source>
        <dbReference type="RuleBase" id="RU003869"/>
    </source>
</evidence>
<dbReference type="SUPFAM" id="SSF56053">
    <property type="entry name" value="Ribosomal protein L6"/>
    <property type="match status" value="2"/>
</dbReference>
<dbReference type="PANTHER" id="PTHR11655:SF14">
    <property type="entry name" value="LARGE RIBOSOMAL SUBUNIT PROTEIN UL6M"/>
    <property type="match status" value="1"/>
</dbReference>
<gene>
    <name evidence="4" type="primary">rplF</name>
    <name evidence="8" type="ORF">Y981_07900</name>
</gene>
<evidence type="ECO:0000256" key="4">
    <source>
        <dbReference type="HAMAP-Rule" id="MF_01365"/>
    </source>
</evidence>
<evidence type="ECO:0000313" key="8">
    <source>
        <dbReference type="EMBL" id="AIA30711.1"/>
    </source>
</evidence>
<dbReference type="HOGENOM" id="CLU_065464_1_2_0"/>
<evidence type="ECO:0000313" key="9">
    <source>
        <dbReference type="Proteomes" id="UP000027059"/>
    </source>
</evidence>
<dbReference type="AlphaFoldDB" id="A0A059XZL6"/>
<dbReference type="FunFam" id="3.90.930.12:FF:000001">
    <property type="entry name" value="50S ribosomal protein L6"/>
    <property type="match status" value="1"/>
</dbReference>
<dbReference type="EMBL" id="CP007243">
    <property type="protein sequence ID" value="AIA30711.1"/>
    <property type="molecule type" value="Genomic_DNA"/>
</dbReference>
<comment type="function">
    <text evidence="4 6">This protein binds to the 23S rRNA, and is important in its secondary structure. It is located near the subunit interface in the base of the L7/L12 stalk, and near the tRNA binding site of the peptidyltransferase center.</text>
</comment>
<dbReference type="Gene3D" id="3.90.930.12">
    <property type="entry name" value="Ribosomal protein L6, alpha-beta domain"/>
    <property type="match status" value="2"/>
</dbReference>
<sequence length="179" mass="19680">MSRIGKMPIIIPSSVQAKEENGILTFKGPFGELKHKLPQGFSIEKQGNSLFLKRPSDDPGHKAFHGLHRTLIANKVKGVSEQFKKVLELNGVGYRAQLNGTTLSLSVGFTHTVEFTLPSLIKASIEKQTIITLSSPDKELLGQFAADVRSIRPPEPYKGKGIKYSGEKILRKEGKTGKK</sequence>
<name>A0A059XZL6_9BACT</name>
<dbReference type="KEGG" id="lfp:Y981_07900"/>
<evidence type="ECO:0000256" key="1">
    <source>
        <dbReference type="ARBA" id="ARBA00009356"/>
    </source>
</evidence>
<dbReference type="GO" id="GO:0022625">
    <property type="term" value="C:cytosolic large ribosomal subunit"/>
    <property type="evidence" value="ECO:0007669"/>
    <property type="project" value="UniProtKB-UniRule"/>
</dbReference>
<proteinExistence type="inferred from homology"/>
<dbReference type="GO" id="GO:0003735">
    <property type="term" value="F:structural constituent of ribosome"/>
    <property type="evidence" value="ECO:0007669"/>
    <property type="project" value="UniProtKB-UniRule"/>
</dbReference>
<dbReference type="Proteomes" id="UP000027059">
    <property type="component" value="Chromosome"/>
</dbReference>
<dbReference type="RefSeq" id="WP_023525337.1">
    <property type="nucleotide sequence ID" value="NZ_CP007243.1"/>
</dbReference>
<accession>A0A059XZL6</accession>
<evidence type="ECO:0000256" key="6">
    <source>
        <dbReference type="RuleBase" id="RU003870"/>
    </source>
</evidence>
<comment type="subunit">
    <text evidence="4">Part of the 50S ribosomal subunit.</text>
</comment>
<evidence type="ECO:0000256" key="3">
    <source>
        <dbReference type="ARBA" id="ARBA00023274"/>
    </source>
</evidence>
<dbReference type="NCBIfam" id="TIGR03654">
    <property type="entry name" value="L6_bact"/>
    <property type="match status" value="1"/>
</dbReference>
<keyword evidence="3 4" id="KW-0687">Ribonucleoprotein</keyword>
<keyword evidence="2 4" id="KW-0689">Ribosomal protein</keyword>
<keyword evidence="4 6" id="KW-0699">rRNA-binding</keyword>
<dbReference type="InterPro" id="IPR036789">
    <property type="entry name" value="Ribosomal_uL6-like_a/b-dom_sf"/>
</dbReference>
<feature type="domain" description="Large ribosomal subunit protein uL6 alpha-beta" evidence="7">
    <location>
        <begin position="11"/>
        <end position="81"/>
    </location>
</feature>
<dbReference type="InterPro" id="IPR019906">
    <property type="entry name" value="Ribosomal_uL6_bac-type"/>
</dbReference>
<keyword evidence="4 6" id="KW-0694">RNA-binding</keyword>
<dbReference type="InterPro" id="IPR002358">
    <property type="entry name" value="Ribosomal_uL6_CS"/>
</dbReference>